<keyword evidence="6 8" id="KW-0413">Isomerase</keyword>
<comment type="pathway">
    <text evidence="1 8">Amino-acid biosynthesis; L-lysine biosynthesis via DAP pathway; DL-2,6-diaminopimelate from LL-2,6-diaminopimelate: step 1/1.</text>
</comment>
<evidence type="ECO:0000256" key="5">
    <source>
        <dbReference type="ARBA" id="ARBA00023154"/>
    </source>
</evidence>
<reference evidence="11" key="1">
    <citation type="journal article" date="2020" name="Appl. Environ. Microbiol.">
        <title>Diazotrophic Anaeromyxobacter Isolates from Soils.</title>
        <authorList>
            <person name="Masuda Y."/>
            <person name="Yamanaka H."/>
            <person name="Xu Z.X."/>
            <person name="Shiratori Y."/>
            <person name="Aono T."/>
            <person name="Amachi S."/>
            <person name="Senoo K."/>
            <person name="Itoh H."/>
        </authorList>
    </citation>
    <scope>NUCLEOTIDE SEQUENCE [LARGE SCALE GENOMIC DNA]</scope>
    <source>
        <strain evidence="11">R267</strain>
    </source>
</reference>
<evidence type="ECO:0000256" key="9">
    <source>
        <dbReference type="PROSITE-ProRule" id="PRU10125"/>
    </source>
</evidence>
<feature type="binding site" evidence="8">
    <location>
        <begin position="205"/>
        <end position="206"/>
    </location>
    <ligand>
        <name>substrate</name>
    </ligand>
</feature>
<feature type="binding site" evidence="8">
    <location>
        <begin position="195"/>
        <end position="196"/>
    </location>
    <ligand>
        <name>substrate</name>
    </ligand>
</feature>
<feature type="binding site" evidence="8">
    <location>
        <begin position="73"/>
        <end position="74"/>
    </location>
    <ligand>
        <name>substrate</name>
    </ligand>
</feature>
<dbReference type="GO" id="GO:0009089">
    <property type="term" value="P:lysine biosynthetic process via diaminopimelate"/>
    <property type="evidence" value="ECO:0007669"/>
    <property type="project" value="UniProtKB-UniRule"/>
</dbReference>
<keyword evidence="8" id="KW-0963">Cytoplasm</keyword>
<accession>A0A7I9VHI6</accession>
<dbReference type="EC" id="5.1.1.7" evidence="3 8"/>
<name>A0A7I9VHI6_9BACT</name>
<evidence type="ECO:0000256" key="3">
    <source>
        <dbReference type="ARBA" id="ARBA00013080"/>
    </source>
</evidence>
<dbReference type="PANTHER" id="PTHR31689">
    <property type="entry name" value="DIAMINOPIMELATE EPIMERASE, CHLOROPLASTIC"/>
    <property type="match status" value="1"/>
</dbReference>
<feature type="binding site" evidence="8">
    <location>
        <position position="148"/>
    </location>
    <ligand>
        <name>substrate</name>
    </ligand>
</feature>
<comment type="subunit">
    <text evidence="8">Homodimer.</text>
</comment>
<evidence type="ECO:0000313" key="10">
    <source>
        <dbReference type="EMBL" id="GEJ55709.1"/>
    </source>
</evidence>
<comment type="function">
    <text evidence="8">Catalyzes the stereoinversion of LL-2,6-diaminopimelate (L,L-DAP) to meso-diaminopimelate (meso-DAP), a precursor of L-lysine and an essential component of the bacterial peptidoglycan.</text>
</comment>
<keyword evidence="5 8" id="KW-0457">Lysine biosynthesis</keyword>
<feature type="site" description="Could be important to modulate the pK values of the two catalytic cysteine residues" evidence="8">
    <location>
        <position position="195"/>
    </location>
</feature>
<dbReference type="UniPathway" id="UPA00034">
    <property type="reaction ID" value="UER00025"/>
</dbReference>
<dbReference type="NCBIfam" id="TIGR00652">
    <property type="entry name" value="DapF"/>
    <property type="match status" value="1"/>
</dbReference>
<sequence>MALTFWKYEGLGNDFVVVEADALMSAPRAVRLCDRRRGVGADGVLSILPPRTPGAAAYMHLYNSDGSEAAMCGNGIRCVARHLAERRGLSGELVIDTDAGPRRCLLHLGPGGAVEAVSVEMGPARHEGEQTFEVGEERLVGQRISMGNPHAVFIGPSSLERAARLGPFVEQAVPGGVNAGFASPRPGGLDLVVWERGAGLTDACGTGACAAAVAAVTAGLLPAGEPLEVRLPGGALRVTVAPDRVGVLMRGPAERVFQGETTL</sequence>
<dbReference type="HAMAP" id="MF_00197">
    <property type="entry name" value="DAP_epimerase"/>
    <property type="match status" value="1"/>
</dbReference>
<dbReference type="EMBL" id="BJTG01000001">
    <property type="protein sequence ID" value="GEJ55709.1"/>
    <property type="molecule type" value="Genomic_DNA"/>
</dbReference>
<dbReference type="PROSITE" id="PS01326">
    <property type="entry name" value="DAP_EPIMERASE"/>
    <property type="match status" value="1"/>
</dbReference>
<gene>
    <name evidence="8 10" type="primary">dapF</name>
    <name evidence="10" type="ORF">AMYX_04500</name>
</gene>
<dbReference type="Proteomes" id="UP000503640">
    <property type="component" value="Unassembled WGS sequence"/>
</dbReference>
<feature type="binding site" evidence="8">
    <location>
        <position position="178"/>
    </location>
    <ligand>
        <name>substrate</name>
    </ligand>
</feature>
<dbReference type="SUPFAM" id="SSF54506">
    <property type="entry name" value="Diaminopimelate epimerase-like"/>
    <property type="match status" value="2"/>
</dbReference>
<evidence type="ECO:0000256" key="7">
    <source>
        <dbReference type="ARBA" id="ARBA00051712"/>
    </source>
</evidence>
<dbReference type="PANTHER" id="PTHR31689:SF0">
    <property type="entry name" value="DIAMINOPIMELATE EPIMERASE"/>
    <property type="match status" value="1"/>
</dbReference>
<comment type="catalytic activity">
    <reaction evidence="7 8">
        <text>(2S,6S)-2,6-diaminopimelate = meso-2,6-diaminopimelate</text>
        <dbReference type="Rhea" id="RHEA:15393"/>
        <dbReference type="ChEBI" id="CHEBI:57609"/>
        <dbReference type="ChEBI" id="CHEBI:57791"/>
        <dbReference type="EC" id="5.1.1.7"/>
    </reaction>
</comment>
<protein>
    <recommendedName>
        <fullName evidence="3 8">Diaminopimelate epimerase</fullName>
        <shortName evidence="8">DAP epimerase</shortName>
        <ecNumber evidence="3 8">5.1.1.7</ecNumber>
    </recommendedName>
    <alternativeName>
        <fullName evidence="8">PLP-independent amino acid racemase</fullName>
    </alternativeName>
</protein>
<keyword evidence="4 8" id="KW-0028">Amino-acid biosynthesis</keyword>
<dbReference type="AlphaFoldDB" id="A0A7I9VHI6"/>
<dbReference type="InterPro" id="IPR018510">
    <property type="entry name" value="DAP_epimerase_AS"/>
</dbReference>
<evidence type="ECO:0000256" key="2">
    <source>
        <dbReference type="ARBA" id="ARBA00010219"/>
    </source>
</evidence>
<proteinExistence type="inferred from homology"/>
<comment type="caution">
    <text evidence="8">Lacks conserved residue(s) required for the propagation of feature annotation.</text>
</comment>
<evidence type="ECO:0000313" key="11">
    <source>
        <dbReference type="Proteomes" id="UP000503640"/>
    </source>
</evidence>
<dbReference type="Pfam" id="PF01678">
    <property type="entry name" value="DAP_epimerase"/>
    <property type="match status" value="2"/>
</dbReference>
<feature type="active site" description="Proton donor" evidence="8">
    <location>
        <position position="72"/>
    </location>
</feature>
<dbReference type="Gene3D" id="3.10.310.10">
    <property type="entry name" value="Diaminopimelate Epimerase, Chain A, domain 1"/>
    <property type="match status" value="2"/>
</dbReference>
<evidence type="ECO:0000256" key="6">
    <source>
        <dbReference type="ARBA" id="ARBA00023235"/>
    </source>
</evidence>
<feature type="active site" description="Proton acceptor" evidence="8">
    <location>
        <position position="204"/>
    </location>
</feature>
<organism evidence="10 11">
    <name type="scientific">Anaeromyxobacter diazotrophicus</name>
    <dbReference type="NCBI Taxonomy" id="2590199"/>
    <lineage>
        <taxon>Bacteria</taxon>
        <taxon>Pseudomonadati</taxon>
        <taxon>Myxococcota</taxon>
        <taxon>Myxococcia</taxon>
        <taxon>Myxococcales</taxon>
        <taxon>Cystobacterineae</taxon>
        <taxon>Anaeromyxobacteraceae</taxon>
        <taxon>Anaeromyxobacter</taxon>
    </lineage>
</organism>
<comment type="similarity">
    <text evidence="2 8">Belongs to the diaminopimelate epimerase family.</text>
</comment>
<evidence type="ECO:0000256" key="8">
    <source>
        <dbReference type="HAMAP-Rule" id="MF_00197"/>
    </source>
</evidence>
<feature type="site" description="Could be important to modulate the pK values of the two catalytic cysteine residues" evidence="8">
    <location>
        <position position="150"/>
    </location>
</feature>
<evidence type="ECO:0000256" key="4">
    <source>
        <dbReference type="ARBA" id="ARBA00022605"/>
    </source>
</evidence>
<feature type="binding site" evidence="8">
    <location>
        <position position="63"/>
    </location>
    <ligand>
        <name>substrate</name>
    </ligand>
</feature>
<keyword evidence="11" id="KW-1185">Reference proteome</keyword>
<dbReference type="GO" id="GO:0008837">
    <property type="term" value="F:diaminopimelate epimerase activity"/>
    <property type="evidence" value="ECO:0007669"/>
    <property type="project" value="UniProtKB-UniRule"/>
</dbReference>
<feature type="binding site" evidence="8">
    <location>
        <position position="13"/>
    </location>
    <ligand>
        <name>substrate</name>
    </ligand>
</feature>
<dbReference type="InterPro" id="IPR001653">
    <property type="entry name" value="DAP_epimerase_DapF"/>
</dbReference>
<dbReference type="RefSeq" id="WP_235969409.1">
    <property type="nucleotide sequence ID" value="NZ_BJTG01000001.1"/>
</dbReference>
<comment type="subcellular location">
    <subcellularLocation>
        <location evidence="8">Cytoplasm</location>
    </subcellularLocation>
</comment>
<evidence type="ECO:0000256" key="1">
    <source>
        <dbReference type="ARBA" id="ARBA00005196"/>
    </source>
</evidence>
<comment type="caution">
    <text evidence="10">The sequence shown here is derived from an EMBL/GenBank/DDBJ whole genome shotgun (WGS) entry which is preliminary data.</text>
</comment>
<dbReference type="GO" id="GO:0005829">
    <property type="term" value="C:cytosol"/>
    <property type="evidence" value="ECO:0007669"/>
    <property type="project" value="TreeGrafter"/>
</dbReference>
<feature type="active site" evidence="9">
    <location>
        <position position="72"/>
    </location>
</feature>